<accession>A0ABU1EN76</accession>
<keyword evidence="2" id="KW-1185">Reference proteome</keyword>
<gene>
    <name evidence="1" type="ORF">RE431_04295</name>
</gene>
<dbReference type="RefSeq" id="WP_309560732.1">
    <property type="nucleotide sequence ID" value="NZ_JAVJIU010000002.1"/>
</dbReference>
<sequence>MSIIKLLDDFSSEKLTTKSSSRREMFNTLGSFGKKAAAAAVPFGLATNSASASTMFFDHEGPLGLALVLEYLEAEFYMKALESGVLAPDSRAEKVYMQISKHEDAHVAFLMEALGDDAPAKPTFDFTAGGAFDPFNEGGIGQETAYAQLLALAQAFEDTGVRAYKGQAPNLMGTPYLEPALQIHSVEARHASEIRRIRGLKGWITGSMRGDGMPEATQAVYDGEENVTQGGVNLVTDLTYADEIVGDLTAAVTQAFDEPITGETAQAIAGLFIVSDE</sequence>
<name>A0ABU1EN76_9FLAO</name>
<dbReference type="InterPro" id="IPR009078">
    <property type="entry name" value="Ferritin-like_SF"/>
</dbReference>
<dbReference type="Proteomes" id="UP001257234">
    <property type="component" value="Unassembled WGS sequence"/>
</dbReference>
<protein>
    <submittedName>
        <fullName evidence="1">Ferritin-like domain-containing protein</fullName>
    </submittedName>
</protein>
<evidence type="ECO:0000313" key="1">
    <source>
        <dbReference type="EMBL" id="MDR5589844.1"/>
    </source>
</evidence>
<proteinExistence type="predicted"/>
<organism evidence="1 2">
    <name type="scientific">Christiangramia sediminicola</name>
    <dbReference type="NCBI Taxonomy" id="3073267"/>
    <lineage>
        <taxon>Bacteria</taxon>
        <taxon>Pseudomonadati</taxon>
        <taxon>Bacteroidota</taxon>
        <taxon>Flavobacteriia</taxon>
        <taxon>Flavobacteriales</taxon>
        <taxon>Flavobacteriaceae</taxon>
        <taxon>Christiangramia</taxon>
    </lineage>
</organism>
<reference evidence="2" key="1">
    <citation type="submission" date="2023-07" db="EMBL/GenBank/DDBJ databases">
        <title>Christiangramia sp. SM2212., a novel bacterium of the family Flavobacteriaceae isolated from the sea sediment.</title>
        <authorList>
            <person name="Wang J."/>
            <person name="Zhang X."/>
        </authorList>
    </citation>
    <scope>NUCLEOTIDE SEQUENCE [LARGE SCALE GENOMIC DNA]</scope>
    <source>
        <strain evidence="2">SM2212</strain>
    </source>
</reference>
<evidence type="ECO:0000313" key="2">
    <source>
        <dbReference type="Proteomes" id="UP001257234"/>
    </source>
</evidence>
<dbReference type="SUPFAM" id="SSF47240">
    <property type="entry name" value="Ferritin-like"/>
    <property type="match status" value="1"/>
</dbReference>
<dbReference type="EMBL" id="JAVJIU010000002">
    <property type="protein sequence ID" value="MDR5589844.1"/>
    <property type="molecule type" value="Genomic_DNA"/>
</dbReference>
<comment type="caution">
    <text evidence="1">The sequence shown here is derived from an EMBL/GenBank/DDBJ whole genome shotgun (WGS) entry which is preliminary data.</text>
</comment>
<dbReference type="Pfam" id="PF13668">
    <property type="entry name" value="Ferritin_2"/>
    <property type="match status" value="1"/>
</dbReference>